<dbReference type="PANTHER" id="PTHR33744:SF17">
    <property type="entry name" value="CONSERVED PROTEIN"/>
    <property type="match status" value="1"/>
</dbReference>
<accession>A0A6G9CNS5</accession>
<dbReference type="InterPro" id="IPR041522">
    <property type="entry name" value="CdaR_GGDEF"/>
</dbReference>
<dbReference type="PANTHER" id="PTHR33744">
    <property type="entry name" value="CARBOHYDRATE DIACID REGULATOR"/>
    <property type="match status" value="1"/>
</dbReference>
<evidence type="ECO:0000259" key="2">
    <source>
        <dbReference type="Pfam" id="PF13556"/>
    </source>
</evidence>
<feature type="domain" description="PucR C-terminal helix-turn-helix" evidence="2">
    <location>
        <begin position="502"/>
        <end position="558"/>
    </location>
</feature>
<dbReference type="InterPro" id="IPR042070">
    <property type="entry name" value="PucR_C-HTH_sf"/>
</dbReference>
<evidence type="ECO:0000259" key="3">
    <source>
        <dbReference type="Pfam" id="PF17853"/>
    </source>
</evidence>
<dbReference type="InterPro" id="IPR051448">
    <property type="entry name" value="CdaR-like_regulators"/>
</dbReference>
<dbReference type="InterPro" id="IPR025736">
    <property type="entry name" value="PucR_C-HTH_dom"/>
</dbReference>
<evidence type="ECO:0000256" key="1">
    <source>
        <dbReference type="ARBA" id="ARBA00006754"/>
    </source>
</evidence>
<organism evidence="4 5">
    <name type="scientific">Rhodococcus erythropolis</name>
    <name type="common">Arthrobacter picolinophilus</name>
    <dbReference type="NCBI Taxonomy" id="1833"/>
    <lineage>
        <taxon>Bacteria</taxon>
        <taxon>Bacillati</taxon>
        <taxon>Actinomycetota</taxon>
        <taxon>Actinomycetes</taxon>
        <taxon>Mycobacteriales</taxon>
        <taxon>Nocardiaceae</taxon>
        <taxon>Rhodococcus</taxon>
        <taxon>Rhodococcus erythropolis group</taxon>
    </lineage>
</organism>
<sequence length="563" mass="59664">MDRHGSALTNHYDTLRSQDEGVIDVGTVRPRISLVRLLEDVGTTVLNPVVGDPEAVQEIASVVIHDPDDDSPSTPDSMVLLVGITGGERIAESVAGLAERGVRVVVARVTTEVSDADRESIISSGVVVLTLARGVSWVQLTSLLHSVLSARNEVGHIHSRGGGPAGDLFAFANAVSALLDAPITIEDRSSRVIAFSGRQEEGDGPRIATVLERQVPDQYIRVLEEAGVFDRLYRSDDPVWVSAETLGTKMGRIAVSIRAGDEFLGSMWVATGEPMSEDRMRALRDSAGLIALQMLRLRGGADAERRLRADLIATLLDGGSSAVDAMNRLGLGTGPALVMALGRRSFEGSSKPDDAAHVVRLTDALAMHLGAVHSQSAAALVNGTGYAVLSVRGHSPAEAELQAFRVASDFLDRTGASGDTIIGIGRVVTRPAQLSRSKRDAEHALEVLLAGRASGSVATFSSVHVDAILLEIASEAAAEGFSDLGPIEAIASHDAAHATSFVDTLDAWLNAFGDVGDAAASLHVHPNTFRYRLSKLKGMAALDLDDPNVRFRLMVHLRLRGPR</sequence>
<comment type="similarity">
    <text evidence="1">Belongs to the CdaR family.</text>
</comment>
<feature type="domain" description="CdaR GGDEF-like" evidence="3">
    <location>
        <begin position="322"/>
        <end position="447"/>
    </location>
</feature>
<dbReference type="Gene3D" id="1.10.10.2840">
    <property type="entry name" value="PucR C-terminal helix-turn-helix domain"/>
    <property type="match status" value="1"/>
</dbReference>
<evidence type="ECO:0000313" key="4">
    <source>
        <dbReference type="EMBL" id="QIP38311.1"/>
    </source>
</evidence>
<dbReference type="Proteomes" id="UP000502345">
    <property type="component" value="Chromosome"/>
</dbReference>
<evidence type="ECO:0000313" key="5">
    <source>
        <dbReference type="Proteomes" id="UP000502345"/>
    </source>
</evidence>
<dbReference type="AlphaFoldDB" id="A0A6G9CNS5"/>
<proteinExistence type="inferred from homology"/>
<gene>
    <name evidence="4" type="ORF">G9444_1067</name>
</gene>
<dbReference type="Pfam" id="PF17853">
    <property type="entry name" value="GGDEF_2"/>
    <property type="match status" value="1"/>
</dbReference>
<reference evidence="4 5" key="1">
    <citation type="submission" date="2020-03" db="EMBL/GenBank/DDBJ databases">
        <title>Screen low temperature-resistant strains for efficient degradation of petroleum hydrocarbons under the low temperature.</title>
        <authorList>
            <person name="Wang Y."/>
            <person name="Chen J."/>
        </authorList>
    </citation>
    <scope>NUCLEOTIDE SEQUENCE [LARGE SCALE GENOMIC DNA]</scope>
    <source>
        <strain evidence="4 5">KB1</strain>
    </source>
</reference>
<protein>
    <submittedName>
        <fullName evidence="4">CdaR family transcriptional regulator</fullName>
    </submittedName>
</protein>
<dbReference type="EMBL" id="CP050124">
    <property type="protein sequence ID" value="QIP38311.1"/>
    <property type="molecule type" value="Genomic_DNA"/>
</dbReference>
<dbReference type="Pfam" id="PF13556">
    <property type="entry name" value="HTH_30"/>
    <property type="match status" value="1"/>
</dbReference>
<name>A0A6G9CNS5_RHOER</name>